<accession>A0A175JHW6</accession>
<feature type="transmembrane region" description="Helical" evidence="1">
    <location>
        <begin position="173"/>
        <end position="195"/>
    </location>
</feature>
<proteinExistence type="predicted"/>
<evidence type="ECO:0000313" key="2">
    <source>
        <dbReference type="EMBL" id="GAT93289.1"/>
    </source>
</evidence>
<dbReference type="EMBL" id="BDEQ01000001">
    <property type="protein sequence ID" value="GAT93289.1"/>
    <property type="molecule type" value="Genomic_DNA"/>
</dbReference>
<dbReference type="AlphaFoldDB" id="A0A175JHW6"/>
<name>A0A175JHW6_ENTHI</name>
<protein>
    <recommendedName>
        <fullName evidence="4">Tetraspanin family protein</fullName>
    </recommendedName>
</protein>
<keyword evidence="1" id="KW-0812">Transmembrane</keyword>
<evidence type="ECO:0000256" key="1">
    <source>
        <dbReference type="SAM" id="Phobius"/>
    </source>
</evidence>
<organism evidence="2 3">
    <name type="scientific">Entamoeba histolytica</name>
    <dbReference type="NCBI Taxonomy" id="5759"/>
    <lineage>
        <taxon>Eukaryota</taxon>
        <taxon>Amoebozoa</taxon>
        <taxon>Evosea</taxon>
        <taxon>Archamoebae</taxon>
        <taxon>Mastigamoebida</taxon>
        <taxon>Entamoebidae</taxon>
        <taxon>Entamoeba</taxon>
    </lineage>
</organism>
<comment type="caution">
    <text evidence="2">The sequence shown here is derived from an EMBL/GenBank/DDBJ whole genome shotgun (WGS) entry which is preliminary data.</text>
</comment>
<keyword evidence="1" id="KW-0472">Membrane</keyword>
<dbReference type="VEuPathDB" id="AmoebaDB:EHI8A_111070"/>
<sequence length="206" mass="23403">MLSLWKLIPALEVLLSAVNINNHMLYYSKTSLIYDRDEFKIFKTLNNMSITLAVFMLVGGIASIVMIHFKKRIIMIINICVQIIVVGMAITAIGYSSYILIKAQQVILNYWDITTLTNTDDIPISQLIEATFRCCGYDSISPSNCACKNPMCFDILCKTKFEELIQASNMTLFITHIICGIVVTATLISTIYSMVKKERPKYIRFQ</sequence>
<dbReference type="VEuPathDB" id="AmoebaDB:EHI_159540"/>
<gene>
    <name evidence="2" type="ORF">CL6EHI_159540</name>
</gene>
<feature type="transmembrane region" description="Helical" evidence="1">
    <location>
        <begin position="48"/>
        <end position="69"/>
    </location>
</feature>
<dbReference type="VEuPathDB" id="AmoebaDB:KM1_133140"/>
<dbReference type="VEuPathDB" id="AmoebaDB:EHI5A_072500"/>
<evidence type="ECO:0000313" key="3">
    <source>
        <dbReference type="Proteomes" id="UP000078387"/>
    </source>
</evidence>
<keyword evidence="1" id="KW-1133">Transmembrane helix</keyword>
<dbReference type="eggNOG" id="ENOG502QY5W">
    <property type="taxonomic scope" value="Eukaryota"/>
</dbReference>
<feature type="transmembrane region" description="Helical" evidence="1">
    <location>
        <begin position="76"/>
        <end position="101"/>
    </location>
</feature>
<evidence type="ECO:0008006" key="4">
    <source>
        <dbReference type="Google" id="ProtNLM"/>
    </source>
</evidence>
<reference evidence="2 3" key="1">
    <citation type="submission" date="2016-05" db="EMBL/GenBank/DDBJ databases">
        <title>First whole genome sequencing of Entamoeba histolytica HM1:IMSS-clone-6.</title>
        <authorList>
            <person name="Mukherjee Avik.K."/>
            <person name="Izumyama S."/>
            <person name="Nakada-Tsukui K."/>
            <person name="Nozaki T."/>
        </authorList>
    </citation>
    <scope>NUCLEOTIDE SEQUENCE [LARGE SCALE GENOMIC DNA]</scope>
    <source>
        <strain evidence="2 3">HM1:IMSS clone 6</strain>
    </source>
</reference>
<dbReference type="Proteomes" id="UP000078387">
    <property type="component" value="Unassembled WGS sequence"/>
</dbReference>
<dbReference type="VEuPathDB" id="AmoebaDB:EHI7A_104380"/>